<evidence type="ECO:0000313" key="1">
    <source>
        <dbReference type="EMBL" id="KAK3697066.1"/>
    </source>
</evidence>
<dbReference type="EMBL" id="JAUTXU010000232">
    <property type="protein sequence ID" value="KAK3697066.1"/>
    <property type="molecule type" value="Genomic_DNA"/>
</dbReference>
<sequence length="181" mass="20006">MRATMLLFAFLSVLFTMITAAPVAEIGPTIPEPGTFEADRHEALCTDINPALVNAINKYCVGAGWSAKGPGFFVPEKWTDVGMTSDPEFDNNPHAWTIKVVGNECCTAEGMELGWCEGPVHFVEEDLCRQRFFEMCSSSNYSTGANRVRFALVGALDEACEKWIIPSLMENGVFNYFGWDV</sequence>
<dbReference type="Proteomes" id="UP001281147">
    <property type="component" value="Unassembled WGS sequence"/>
</dbReference>
<reference evidence="1" key="1">
    <citation type="submission" date="2023-07" db="EMBL/GenBank/DDBJ databases">
        <title>Black Yeasts Isolated from many extreme environments.</title>
        <authorList>
            <person name="Coleine C."/>
            <person name="Stajich J.E."/>
            <person name="Selbmann L."/>
        </authorList>
    </citation>
    <scope>NUCLEOTIDE SEQUENCE</scope>
    <source>
        <strain evidence="1">CCFEE 5714</strain>
    </source>
</reference>
<proteinExistence type="predicted"/>
<protein>
    <submittedName>
        <fullName evidence="1">Uncharacterized protein</fullName>
    </submittedName>
</protein>
<accession>A0ACC3MJ65</accession>
<organism evidence="1 2">
    <name type="scientific">Vermiconidia calcicola</name>
    <dbReference type="NCBI Taxonomy" id="1690605"/>
    <lineage>
        <taxon>Eukaryota</taxon>
        <taxon>Fungi</taxon>
        <taxon>Dikarya</taxon>
        <taxon>Ascomycota</taxon>
        <taxon>Pezizomycotina</taxon>
        <taxon>Dothideomycetes</taxon>
        <taxon>Dothideomycetidae</taxon>
        <taxon>Mycosphaerellales</taxon>
        <taxon>Extremaceae</taxon>
        <taxon>Vermiconidia</taxon>
    </lineage>
</organism>
<keyword evidence="2" id="KW-1185">Reference proteome</keyword>
<name>A0ACC3MJ65_9PEZI</name>
<evidence type="ECO:0000313" key="2">
    <source>
        <dbReference type="Proteomes" id="UP001281147"/>
    </source>
</evidence>
<gene>
    <name evidence="1" type="ORF">LTR37_017664</name>
</gene>
<comment type="caution">
    <text evidence="1">The sequence shown here is derived from an EMBL/GenBank/DDBJ whole genome shotgun (WGS) entry which is preliminary data.</text>
</comment>